<proteinExistence type="predicted"/>
<protein>
    <submittedName>
        <fullName evidence="1">Uncharacterized protein</fullName>
    </submittedName>
</protein>
<keyword evidence="2" id="KW-1185">Reference proteome</keyword>
<organism evidence="1 2">
    <name type="scientific">Neotoma lepida</name>
    <name type="common">Desert woodrat</name>
    <dbReference type="NCBI Taxonomy" id="56216"/>
    <lineage>
        <taxon>Eukaryota</taxon>
        <taxon>Metazoa</taxon>
        <taxon>Chordata</taxon>
        <taxon>Craniata</taxon>
        <taxon>Vertebrata</taxon>
        <taxon>Euteleostomi</taxon>
        <taxon>Mammalia</taxon>
        <taxon>Eutheria</taxon>
        <taxon>Euarchontoglires</taxon>
        <taxon>Glires</taxon>
        <taxon>Rodentia</taxon>
        <taxon>Myomorpha</taxon>
        <taxon>Muroidea</taxon>
        <taxon>Cricetidae</taxon>
        <taxon>Neotominae</taxon>
        <taxon>Neotoma</taxon>
    </lineage>
</organism>
<reference evidence="1 2" key="1">
    <citation type="submission" date="2016-06" db="EMBL/GenBank/DDBJ databases">
        <title>The Draft Genome Sequence and Annotation of the Desert Woodrat Neotoma lepida.</title>
        <authorList>
            <person name="Campbell M."/>
            <person name="Oakeson K.F."/>
            <person name="Yandell M."/>
            <person name="Halpert J.R."/>
            <person name="Dearing D."/>
        </authorList>
    </citation>
    <scope>NUCLEOTIDE SEQUENCE [LARGE SCALE GENOMIC DNA]</scope>
    <source>
        <strain evidence="1">417</strain>
        <tissue evidence="1">Liver</tissue>
    </source>
</reference>
<evidence type="ECO:0000313" key="1">
    <source>
        <dbReference type="EMBL" id="OBS82285.1"/>
    </source>
</evidence>
<dbReference type="EMBL" id="LZPO01008100">
    <property type="protein sequence ID" value="OBS82285.1"/>
    <property type="molecule type" value="Genomic_DNA"/>
</dbReference>
<sequence length="104" mass="11665">MIAQRKGFLKFLSSFAELPSSLGHHQLTQGFRAHNGVGREQENSALSAWEILFFISFQPLSGLDPEVVGSSWGWSSVRLGLMNGSSVEKPMFRHQRFPPNYLPC</sequence>
<feature type="non-terminal residue" evidence="1">
    <location>
        <position position="104"/>
    </location>
</feature>
<dbReference type="AlphaFoldDB" id="A0A1A6HWB9"/>
<gene>
    <name evidence="1" type="ORF">A6R68_23731</name>
</gene>
<accession>A0A1A6HWB9</accession>
<name>A0A1A6HWB9_NEOLE</name>
<dbReference type="Proteomes" id="UP000092124">
    <property type="component" value="Unassembled WGS sequence"/>
</dbReference>
<evidence type="ECO:0000313" key="2">
    <source>
        <dbReference type="Proteomes" id="UP000092124"/>
    </source>
</evidence>
<comment type="caution">
    <text evidence="1">The sequence shown here is derived from an EMBL/GenBank/DDBJ whole genome shotgun (WGS) entry which is preliminary data.</text>
</comment>